<dbReference type="PROSITE" id="PS51897">
    <property type="entry name" value="ANNEXIN_2"/>
    <property type="match status" value="1"/>
</dbReference>
<dbReference type="GO" id="GO:0005737">
    <property type="term" value="C:cytoplasm"/>
    <property type="evidence" value="ECO:0007669"/>
    <property type="project" value="TreeGrafter"/>
</dbReference>
<dbReference type="AlphaFoldDB" id="A0A401QHD1"/>
<dbReference type="InterPro" id="IPR018502">
    <property type="entry name" value="Annexin_repeat"/>
</dbReference>
<dbReference type="Pfam" id="PF00191">
    <property type="entry name" value="Annexin"/>
    <property type="match status" value="1"/>
</dbReference>
<comment type="caution">
    <text evidence="4">The sequence shown here is derived from an EMBL/GenBank/DDBJ whole genome shotgun (WGS) entry which is preliminary data.</text>
</comment>
<dbReference type="PANTHER" id="PTHR10502:SF18">
    <property type="entry name" value="ANNEXIN A2-RELATED"/>
    <property type="match status" value="1"/>
</dbReference>
<protein>
    <recommendedName>
        <fullName evidence="6">Annexin</fullName>
    </recommendedName>
</protein>
<proteinExistence type="inferred from homology"/>
<comment type="similarity">
    <text evidence="1">Belongs to the annexin family.</text>
</comment>
<dbReference type="GO" id="GO:0001786">
    <property type="term" value="F:phosphatidylserine binding"/>
    <property type="evidence" value="ECO:0007669"/>
    <property type="project" value="TreeGrafter"/>
</dbReference>
<accession>A0A401QHD1</accession>
<dbReference type="GO" id="GO:0005886">
    <property type="term" value="C:plasma membrane"/>
    <property type="evidence" value="ECO:0007669"/>
    <property type="project" value="TreeGrafter"/>
</dbReference>
<sequence length="69" mass="7856">LDEHTIIDILTKRSNAQRQDIAFAFEKKTKRNLEEILDYALSDHLRSVILALMKTPAKYDAGEIKGAVK</sequence>
<dbReference type="EMBL" id="BFAA01096548">
    <property type="protein sequence ID" value="GCB84743.1"/>
    <property type="molecule type" value="Genomic_DNA"/>
</dbReference>
<dbReference type="OrthoDB" id="9770212at2759"/>
<organism evidence="4 5">
    <name type="scientific">Scyliorhinus torazame</name>
    <name type="common">Cloudy catshark</name>
    <name type="synonym">Catulus torazame</name>
    <dbReference type="NCBI Taxonomy" id="75743"/>
    <lineage>
        <taxon>Eukaryota</taxon>
        <taxon>Metazoa</taxon>
        <taxon>Chordata</taxon>
        <taxon>Craniata</taxon>
        <taxon>Vertebrata</taxon>
        <taxon>Chondrichthyes</taxon>
        <taxon>Elasmobranchii</taxon>
        <taxon>Galeomorphii</taxon>
        <taxon>Galeoidea</taxon>
        <taxon>Carcharhiniformes</taxon>
        <taxon>Scyliorhinidae</taxon>
        <taxon>Scyliorhinus</taxon>
    </lineage>
</organism>
<name>A0A401QHD1_SCYTO</name>
<gene>
    <name evidence="4" type="ORF">scyTo_0025451</name>
</gene>
<evidence type="ECO:0000256" key="1">
    <source>
        <dbReference type="ARBA" id="ARBA00007831"/>
    </source>
</evidence>
<dbReference type="Gene3D" id="1.10.220.10">
    <property type="entry name" value="Annexin"/>
    <property type="match status" value="1"/>
</dbReference>
<keyword evidence="3" id="KW-0041">Annexin</keyword>
<dbReference type="STRING" id="75743.A0A401QHD1"/>
<dbReference type="SMART" id="SM00335">
    <property type="entry name" value="ANX"/>
    <property type="match status" value="1"/>
</dbReference>
<evidence type="ECO:0000313" key="4">
    <source>
        <dbReference type="EMBL" id="GCB84743.1"/>
    </source>
</evidence>
<dbReference type="PANTHER" id="PTHR10502">
    <property type="entry name" value="ANNEXIN"/>
    <property type="match status" value="1"/>
</dbReference>
<keyword evidence="2" id="KW-0677">Repeat</keyword>
<keyword evidence="5" id="KW-1185">Reference proteome</keyword>
<dbReference type="GO" id="GO:0005544">
    <property type="term" value="F:calcium-dependent phospholipid binding"/>
    <property type="evidence" value="ECO:0007669"/>
    <property type="project" value="InterPro"/>
</dbReference>
<evidence type="ECO:0008006" key="6">
    <source>
        <dbReference type="Google" id="ProtNLM"/>
    </source>
</evidence>
<dbReference type="GO" id="GO:0005634">
    <property type="term" value="C:nucleus"/>
    <property type="evidence" value="ECO:0007669"/>
    <property type="project" value="TreeGrafter"/>
</dbReference>
<dbReference type="Proteomes" id="UP000288216">
    <property type="component" value="Unassembled WGS sequence"/>
</dbReference>
<feature type="non-terminal residue" evidence="4">
    <location>
        <position position="69"/>
    </location>
</feature>
<evidence type="ECO:0000256" key="3">
    <source>
        <dbReference type="ARBA" id="ARBA00023216"/>
    </source>
</evidence>
<dbReference type="SUPFAM" id="SSF47874">
    <property type="entry name" value="Annexin"/>
    <property type="match status" value="1"/>
</dbReference>
<dbReference type="GO" id="GO:0005509">
    <property type="term" value="F:calcium ion binding"/>
    <property type="evidence" value="ECO:0007669"/>
    <property type="project" value="InterPro"/>
</dbReference>
<dbReference type="InterPro" id="IPR037104">
    <property type="entry name" value="Annexin_sf"/>
</dbReference>
<evidence type="ECO:0000313" key="5">
    <source>
        <dbReference type="Proteomes" id="UP000288216"/>
    </source>
</evidence>
<evidence type="ECO:0000256" key="2">
    <source>
        <dbReference type="ARBA" id="ARBA00022737"/>
    </source>
</evidence>
<dbReference type="GO" id="GO:0012506">
    <property type="term" value="C:vesicle membrane"/>
    <property type="evidence" value="ECO:0007669"/>
    <property type="project" value="TreeGrafter"/>
</dbReference>
<feature type="non-terminal residue" evidence="4">
    <location>
        <position position="1"/>
    </location>
</feature>
<reference evidence="4 5" key="1">
    <citation type="journal article" date="2018" name="Nat. Ecol. Evol.">
        <title>Shark genomes provide insights into elasmobranch evolution and the origin of vertebrates.</title>
        <authorList>
            <person name="Hara Y"/>
            <person name="Yamaguchi K"/>
            <person name="Onimaru K"/>
            <person name="Kadota M"/>
            <person name="Koyanagi M"/>
            <person name="Keeley SD"/>
            <person name="Tatsumi K"/>
            <person name="Tanaka K"/>
            <person name="Motone F"/>
            <person name="Kageyama Y"/>
            <person name="Nozu R"/>
            <person name="Adachi N"/>
            <person name="Nishimura O"/>
            <person name="Nakagawa R"/>
            <person name="Tanegashima C"/>
            <person name="Kiyatake I"/>
            <person name="Matsumoto R"/>
            <person name="Murakumo K"/>
            <person name="Nishida K"/>
            <person name="Terakita A"/>
            <person name="Kuratani S"/>
            <person name="Sato K"/>
            <person name="Hyodo S Kuraku.S."/>
        </authorList>
    </citation>
    <scope>NUCLEOTIDE SEQUENCE [LARGE SCALE GENOMIC DNA]</scope>
</reference>